<name>A0A1I4RFT8_9BACT</name>
<sequence length="204" mass="22422">MENITGFIGSLSQFNALDYILLVISVFFLVRGIVKGGAVVVLGSLGFILGLWLGLTYYIPFGKMISEVVPSWKHTGILAFLIIFFLTWFAIGAVGHWLAGLLKKSGLGAVDRVLGAFVGLIIALIVQSLVVATFALFLPRGHTIIKESVLARYSLQGVALIYSCLPEGVKEELESRRHVLQDYWKGRRRGEAPDRTSDVERGKI</sequence>
<comment type="subcellular location">
    <subcellularLocation>
        <location evidence="1">Membrane</location>
        <topology evidence="1">Multi-pass membrane protein</topology>
    </subcellularLocation>
</comment>
<dbReference type="Proteomes" id="UP000199611">
    <property type="component" value="Unassembled WGS sequence"/>
</dbReference>
<evidence type="ECO:0000256" key="2">
    <source>
        <dbReference type="ARBA" id="ARBA00022692"/>
    </source>
</evidence>
<dbReference type="GO" id="GO:0016020">
    <property type="term" value="C:membrane"/>
    <property type="evidence" value="ECO:0007669"/>
    <property type="project" value="UniProtKB-SubCell"/>
</dbReference>
<evidence type="ECO:0000313" key="6">
    <source>
        <dbReference type="EMBL" id="SFM50916.1"/>
    </source>
</evidence>
<dbReference type="RefSeq" id="WP_093393336.1">
    <property type="nucleotide sequence ID" value="NZ_FOUU01000001.1"/>
</dbReference>
<dbReference type="STRING" id="39841.SAMN05660836_00587"/>
<dbReference type="PANTHER" id="PTHR37306">
    <property type="entry name" value="COLICIN V PRODUCTION PROTEIN"/>
    <property type="match status" value="1"/>
</dbReference>
<gene>
    <name evidence="6" type="ORF">SAMN05660836_00587</name>
</gene>
<reference evidence="6 7" key="1">
    <citation type="submission" date="2016-10" db="EMBL/GenBank/DDBJ databases">
        <authorList>
            <person name="de Groot N.N."/>
        </authorList>
    </citation>
    <scope>NUCLEOTIDE SEQUENCE [LARGE SCALE GENOMIC DNA]</scope>
    <source>
        <strain evidence="6 7">DSM 9990</strain>
    </source>
</reference>
<dbReference type="Pfam" id="PF02674">
    <property type="entry name" value="Colicin_V"/>
    <property type="match status" value="1"/>
</dbReference>
<keyword evidence="2 5" id="KW-0812">Transmembrane</keyword>
<dbReference type="EMBL" id="FOUU01000001">
    <property type="protein sequence ID" value="SFM50916.1"/>
    <property type="molecule type" value="Genomic_DNA"/>
</dbReference>
<protein>
    <submittedName>
        <fullName evidence="6">Uncharacterized membrane protein, required for colicin V production</fullName>
    </submittedName>
</protein>
<accession>A0A1I4RFT8</accession>
<evidence type="ECO:0000256" key="4">
    <source>
        <dbReference type="ARBA" id="ARBA00023136"/>
    </source>
</evidence>
<evidence type="ECO:0000256" key="5">
    <source>
        <dbReference type="SAM" id="Phobius"/>
    </source>
</evidence>
<keyword evidence="7" id="KW-1185">Reference proteome</keyword>
<feature type="transmembrane region" description="Helical" evidence="5">
    <location>
        <begin position="114"/>
        <end position="138"/>
    </location>
</feature>
<dbReference type="AlphaFoldDB" id="A0A1I4RFT8"/>
<feature type="transmembrane region" description="Helical" evidence="5">
    <location>
        <begin position="37"/>
        <end position="59"/>
    </location>
</feature>
<keyword evidence="4 5" id="KW-0472">Membrane</keyword>
<feature type="transmembrane region" description="Helical" evidence="5">
    <location>
        <begin position="12"/>
        <end position="30"/>
    </location>
</feature>
<evidence type="ECO:0000313" key="7">
    <source>
        <dbReference type="Proteomes" id="UP000199611"/>
    </source>
</evidence>
<dbReference type="PANTHER" id="PTHR37306:SF1">
    <property type="entry name" value="COLICIN V PRODUCTION PROTEIN"/>
    <property type="match status" value="1"/>
</dbReference>
<feature type="transmembrane region" description="Helical" evidence="5">
    <location>
        <begin position="79"/>
        <end position="102"/>
    </location>
</feature>
<dbReference type="InterPro" id="IPR003825">
    <property type="entry name" value="Colicin-V_CvpA"/>
</dbReference>
<evidence type="ECO:0000256" key="1">
    <source>
        <dbReference type="ARBA" id="ARBA00004141"/>
    </source>
</evidence>
<dbReference type="GO" id="GO:0009403">
    <property type="term" value="P:toxin biosynthetic process"/>
    <property type="evidence" value="ECO:0007669"/>
    <property type="project" value="InterPro"/>
</dbReference>
<evidence type="ECO:0000256" key="3">
    <source>
        <dbReference type="ARBA" id="ARBA00022989"/>
    </source>
</evidence>
<organism evidence="6 7">
    <name type="scientific">Thermodesulforhabdus norvegica</name>
    <dbReference type="NCBI Taxonomy" id="39841"/>
    <lineage>
        <taxon>Bacteria</taxon>
        <taxon>Pseudomonadati</taxon>
        <taxon>Thermodesulfobacteriota</taxon>
        <taxon>Syntrophobacteria</taxon>
        <taxon>Syntrophobacterales</taxon>
        <taxon>Thermodesulforhabdaceae</taxon>
        <taxon>Thermodesulforhabdus</taxon>
    </lineage>
</organism>
<keyword evidence="3 5" id="KW-1133">Transmembrane helix</keyword>
<proteinExistence type="predicted"/>